<dbReference type="SMART" id="SM00903">
    <property type="entry name" value="Flavin_Reduct"/>
    <property type="match status" value="1"/>
</dbReference>
<evidence type="ECO:0000313" key="4">
    <source>
        <dbReference type="EMBL" id="SFT07899.1"/>
    </source>
</evidence>
<reference evidence="5" key="1">
    <citation type="submission" date="2016-10" db="EMBL/GenBank/DDBJ databases">
        <authorList>
            <person name="Varghese N."/>
            <person name="Submissions S."/>
        </authorList>
    </citation>
    <scope>NUCLEOTIDE SEQUENCE [LARGE SCALE GENOMIC DNA]</scope>
    <source>
        <strain evidence="5">DSM 44771</strain>
    </source>
</reference>
<dbReference type="Gene3D" id="2.30.110.10">
    <property type="entry name" value="Electron Transport, Fmn-binding Protein, Chain A"/>
    <property type="match status" value="1"/>
</dbReference>
<dbReference type="Proteomes" id="UP000198852">
    <property type="component" value="Unassembled WGS sequence"/>
</dbReference>
<dbReference type="GO" id="GO:0010181">
    <property type="term" value="F:FMN binding"/>
    <property type="evidence" value="ECO:0007669"/>
    <property type="project" value="InterPro"/>
</dbReference>
<evidence type="ECO:0000256" key="2">
    <source>
        <dbReference type="ARBA" id="ARBA00023002"/>
    </source>
</evidence>
<evidence type="ECO:0000256" key="1">
    <source>
        <dbReference type="ARBA" id="ARBA00008898"/>
    </source>
</evidence>
<keyword evidence="5" id="KW-1185">Reference proteome</keyword>
<evidence type="ECO:0000313" key="5">
    <source>
        <dbReference type="Proteomes" id="UP000198852"/>
    </source>
</evidence>
<dbReference type="OrthoDB" id="9792858at2"/>
<dbReference type="Pfam" id="PF01613">
    <property type="entry name" value="Flavin_Reduct"/>
    <property type="match status" value="1"/>
</dbReference>
<feature type="domain" description="Flavin reductase like" evidence="3">
    <location>
        <begin position="11"/>
        <end position="154"/>
    </location>
</feature>
<comment type="similarity">
    <text evidence="1">Belongs to the non-flavoprotein flavin reductase family.</text>
</comment>
<dbReference type="EMBL" id="FOZX01000015">
    <property type="protein sequence ID" value="SFT07899.1"/>
    <property type="molecule type" value="Genomic_DNA"/>
</dbReference>
<sequence length="157" mass="16664">MLGTAELRRALGHYPTGVSVVTATGADGTPVGMVVGTFTSVSLDPPLVGFLPDRRSTSWPRIRAAGRFCVNVLAASQEEVCRDFADKRPGRFEAHGEPGPCGPRLAGAVLRVDCDVDRVLPAGDHELVLGRVRALEASPEAGEPMVFWRGRYAAPAV</sequence>
<dbReference type="RefSeq" id="WP_093423969.1">
    <property type="nucleotide sequence ID" value="NZ_FOZX01000015.1"/>
</dbReference>
<dbReference type="STRING" id="95161.SAMN05660874_05524"/>
<keyword evidence="2" id="KW-0560">Oxidoreductase</keyword>
<dbReference type="InterPro" id="IPR012349">
    <property type="entry name" value="Split_barrel_FMN-bd"/>
</dbReference>
<dbReference type="AlphaFoldDB" id="A0A1I6V2F6"/>
<proteinExistence type="inferred from homology"/>
<dbReference type="InterPro" id="IPR002563">
    <property type="entry name" value="Flavin_Rdtase-like_dom"/>
</dbReference>
<dbReference type="GO" id="GO:0042602">
    <property type="term" value="F:riboflavin reductase (NADPH) activity"/>
    <property type="evidence" value="ECO:0007669"/>
    <property type="project" value="TreeGrafter"/>
</dbReference>
<evidence type="ECO:0000259" key="3">
    <source>
        <dbReference type="SMART" id="SM00903"/>
    </source>
</evidence>
<protein>
    <submittedName>
        <fullName evidence="4">NADH-FMN oxidoreductase RutF, flavin reductase (DIM6/NTAB) family</fullName>
    </submittedName>
</protein>
<name>A0A1I6V2F6_9PSEU</name>
<accession>A0A1I6V2F6</accession>
<dbReference type="SUPFAM" id="SSF50475">
    <property type="entry name" value="FMN-binding split barrel"/>
    <property type="match status" value="1"/>
</dbReference>
<dbReference type="PANTHER" id="PTHR30466:SF11">
    <property type="entry name" value="FLAVIN-DEPENDENT MONOOXYGENASE, REDUCTASE SUBUNIT HSAB"/>
    <property type="match status" value="1"/>
</dbReference>
<dbReference type="PANTHER" id="PTHR30466">
    <property type="entry name" value="FLAVIN REDUCTASE"/>
    <property type="match status" value="1"/>
</dbReference>
<dbReference type="InterPro" id="IPR050268">
    <property type="entry name" value="NADH-dep_flavin_reductase"/>
</dbReference>
<gene>
    <name evidence="4" type="ORF">SAMN05660874_05524</name>
</gene>
<organism evidence="4 5">
    <name type="scientific">Saccharopolyspora flava</name>
    <dbReference type="NCBI Taxonomy" id="95161"/>
    <lineage>
        <taxon>Bacteria</taxon>
        <taxon>Bacillati</taxon>
        <taxon>Actinomycetota</taxon>
        <taxon>Actinomycetes</taxon>
        <taxon>Pseudonocardiales</taxon>
        <taxon>Pseudonocardiaceae</taxon>
        <taxon>Saccharopolyspora</taxon>
    </lineage>
</organism>